<evidence type="ECO:0000259" key="1">
    <source>
        <dbReference type="Pfam" id="PF04961"/>
    </source>
</evidence>
<keyword evidence="2" id="KW-0378">Hydrolase</keyword>
<proteinExistence type="predicted"/>
<evidence type="ECO:0000313" key="3">
    <source>
        <dbReference type="Proteomes" id="UP000003806"/>
    </source>
</evidence>
<dbReference type="GO" id="GO:0016787">
    <property type="term" value="F:hydrolase activity"/>
    <property type="evidence" value="ECO:0007669"/>
    <property type="project" value="UniProtKB-KW"/>
</dbReference>
<dbReference type="Gene3D" id="1.20.120.680">
    <property type="entry name" value="Formiminotetrahydrofolate cyclodeaminase monomer, up-and-down helical bundle"/>
    <property type="match status" value="1"/>
</dbReference>
<sequence>MKLFEMRMEEFLRDLASSKPAPGGGAVAGLTGALGAALASMVANLALENKKYEANWPEMKDVAAQASELIGKCLALMDDDARVFDGFMAALHLPKDTEAEKAARREAIQDATKKAISVPMETLSVCAAIGELALKAALRGNKGAITDAAIAADLACLTANAASWNVKINLKGLKDEAYAAQCRQAMEETLAKTALLRDQAKAATDEALA</sequence>
<dbReference type="AlphaFoldDB" id="H0UJH6"/>
<name>H0UJH6_9BACT</name>
<dbReference type="InterPro" id="IPR007044">
    <property type="entry name" value="Cyclodeamin/CycHdrlase"/>
</dbReference>
<reference evidence="2 3" key="1">
    <citation type="submission" date="2011-11" db="EMBL/GenBank/DDBJ databases">
        <title>The Noncontiguous Finished genome of Jonquetella anthropi DSM 22815.</title>
        <authorList>
            <consortium name="US DOE Joint Genome Institute (JGI-PGF)"/>
            <person name="Lucas S."/>
            <person name="Copeland A."/>
            <person name="Lapidus A."/>
            <person name="Glavina del Rio T."/>
            <person name="Dalin E."/>
            <person name="Tice H."/>
            <person name="Bruce D."/>
            <person name="Goodwin L."/>
            <person name="Pitluck S."/>
            <person name="Peters L."/>
            <person name="Mikhailova N."/>
            <person name="Held B."/>
            <person name="Kyrpides N."/>
            <person name="Mavromatis K."/>
            <person name="Ivanova N."/>
            <person name="Markowitz V."/>
            <person name="Cheng J.-F."/>
            <person name="Hugenholtz P."/>
            <person name="Woyke T."/>
            <person name="Wu D."/>
            <person name="Gronow S."/>
            <person name="Wellnitz S."/>
            <person name="Brambilla E."/>
            <person name="Klenk H.-P."/>
            <person name="Eisen J.A."/>
        </authorList>
    </citation>
    <scope>NUCLEOTIDE SEQUENCE [LARGE SCALE GENOMIC DNA]</scope>
    <source>
        <strain evidence="2 3">DSM 22815</strain>
    </source>
</reference>
<dbReference type="EMBL" id="CM001376">
    <property type="protein sequence ID" value="EHM12844.1"/>
    <property type="molecule type" value="Genomic_DNA"/>
</dbReference>
<feature type="domain" description="Cyclodeaminase/cyclohydrolase" evidence="1">
    <location>
        <begin position="8"/>
        <end position="187"/>
    </location>
</feature>
<dbReference type="OrthoDB" id="9784653at2"/>
<dbReference type="Proteomes" id="UP000003806">
    <property type="component" value="Chromosome"/>
</dbReference>
<dbReference type="eggNOG" id="COG3404">
    <property type="taxonomic scope" value="Bacteria"/>
</dbReference>
<gene>
    <name evidence="2" type="ORF">JonanDRAFT_0434</name>
</gene>
<evidence type="ECO:0000313" key="2">
    <source>
        <dbReference type="EMBL" id="EHM12844.1"/>
    </source>
</evidence>
<dbReference type="RefSeq" id="WP_008520381.1">
    <property type="nucleotide sequence ID" value="NZ_CM001376.1"/>
</dbReference>
<dbReference type="SUPFAM" id="SSF101262">
    <property type="entry name" value="Methenyltetrahydrofolate cyclohydrolase-like"/>
    <property type="match status" value="1"/>
</dbReference>
<dbReference type="HOGENOM" id="CLU_088419_0_0_0"/>
<dbReference type="Pfam" id="PF04961">
    <property type="entry name" value="FTCD_C"/>
    <property type="match status" value="1"/>
</dbReference>
<accession>H0UJH6</accession>
<protein>
    <submittedName>
        <fullName evidence="2">Methenyl tetrahydrofolate cyclohydrolase</fullName>
    </submittedName>
</protein>
<organism evidence="2 3">
    <name type="scientific">Jonquetella anthropi DSM 22815</name>
    <dbReference type="NCBI Taxonomy" id="885272"/>
    <lineage>
        <taxon>Bacteria</taxon>
        <taxon>Thermotogati</taxon>
        <taxon>Synergistota</taxon>
        <taxon>Synergistia</taxon>
        <taxon>Synergistales</taxon>
        <taxon>Dethiosulfovibrionaceae</taxon>
        <taxon>Jonquetella</taxon>
    </lineage>
</organism>
<dbReference type="InterPro" id="IPR036178">
    <property type="entry name" value="Formintransfe-cycloase-like_sf"/>
</dbReference>
<dbReference type="STRING" id="885272.JonanDRAFT_0434"/>
<keyword evidence="3" id="KW-1185">Reference proteome</keyword>